<keyword evidence="2" id="KW-1185">Reference proteome</keyword>
<dbReference type="Proteomes" id="UP000290288">
    <property type="component" value="Unassembled WGS sequence"/>
</dbReference>
<organism evidence="1 2">
    <name type="scientific">Candolleomyces aberdarensis</name>
    <dbReference type="NCBI Taxonomy" id="2316362"/>
    <lineage>
        <taxon>Eukaryota</taxon>
        <taxon>Fungi</taxon>
        <taxon>Dikarya</taxon>
        <taxon>Basidiomycota</taxon>
        <taxon>Agaricomycotina</taxon>
        <taxon>Agaricomycetes</taxon>
        <taxon>Agaricomycetidae</taxon>
        <taxon>Agaricales</taxon>
        <taxon>Agaricineae</taxon>
        <taxon>Psathyrellaceae</taxon>
        <taxon>Candolleomyces</taxon>
    </lineage>
</organism>
<protein>
    <submittedName>
        <fullName evidence="1">Uncharacterized protein</fullName>
    </submittedName>
</protein>
<proteinExistence type="predicted"/>
<name>A0A4Q2D5V4_9AGAR</name>
<dbReference type="AlphaFoldDB" id="A0A4Q2D5V4"/>
<reference evidence="1 2" key="1">
    <citation type="submission" date="2019-01" db="EMBL/GenBank/DDBJ databases">
        <title>Draft genome sequence of Psathyrella aberdarensis IHI B618.</title>
        <authorList>
            <person name="Buettner E."/>
            <person name="Kellner H."/>
        </authorList>
    </citation>
    <scope>NUCLEOTIDE SEQUENCE [LARGE SCALE GENOMIC DNA]</scope>
    <source>
        <strain evidence="1 2">IHI B618</strain>
    </source>
</reference>
<sequence length="207" mass="24275">MSSTDWFPDWYNSLPTIEKASDILTKDAQAKWLPEIAKVMVEDDFKSYALTLVHHHVRLRDLERMIITGPITRPENVGQTQNLNVIRSSWNAEGMEFEWQRVVAPSDLVPPPSDDLFQKFRNIFKDDSSGVMKVLGLTLRPEVLESEEVWWESTDVKLRQHMVERRKRSSIPEEGTFKTCWIPQRDPMTMEVVMLCCSLCRWHKRLN</sequence>
<dbReference type="STRING" id="2316362.A0A4Q2D5V4"/>
<gene>
    <name evidence="1" type="ORF">EST38_g11644</name>
</gene>
<accession>A0A4Q2D5V4</accession>
<evidence type="ECO:0000313" key="1">
    <source>
        <dbReference type="EMBL" id="RXW14212.1"/>
    </source>
</evidence>
<evidence type="ECO:0000313" key="2">
    <source>
        <dbReference type="Proteomes" id="UP000290288"/>
    </source>
</evidence>
<dbReference type="EMBL" id="SDEE01000743">
    <property type="protein sequence ID" value="RXW14212.1"/>
    <property type="molecule type" value="Genomic_DNA"/>
</dbReference>
<comment type="caution">
    <text evidence="1">The sequence shown here is derived from an EMBL/GenBank/DDBJ whole genome shotgun (WGS) entry which is preliminary data.</text>
</comment>